<dbReference type="GO" id="GO:0015986">
    <property type="term" value="P:proton motive force-driven ATP synthesis"/>
    <property type="evidence" value="ECO:0007669"/>
    <property type="project" value="TreeGrafter"/>
</dbReference>
<evidence type="ECO:0000313" key="5">
    <source>
        <dbReference type="EMBL" id="OCH87775.1"/>
    </source>
</evidence>
<dbReference type="Pfam" id="PF11022">
    <property type="entry name" value="ATP19"/>
    <property type="match status" value="1"/>
</dbReference>
<keyword evidence="6" id="KW-1185">Reference proteome</keyword>
<dbReference type="PANTHER" id="PTHR28074:SF1">
    <property type="entry name" value="ATP SYNTHASE SUBUNIT K, MITOCHONDRIAL"/>
    <property type="match status" value="1"/>
</dbReference>
<name>A0A8E2DH47_9APHY</name>
<dbReference type="InterPro" id="IPR021278">
    <property type="entry name" value="ATP19"/>
</dbReference>
<dbReference type="EMBL" id="KV722473">
    <property type="protein sequence ID" value="OCH87775.1"/>
    <property type="molecule type" value="Genomic_DNA"/>
</dbReference>
<dbReference type="PANTHER" id="PTHR28074">
    <property type="entry name" value="ATP SYNTHASE SUBUNIT K, MITOCHONDRIAL"/>
    <property type="match status" value="1"/>
</dbReference>
<comment type="subcellular location">
    <subcellularLocation>
        <location evidence="1">Mitochondrion membrane</location>
    </subcellularLocation>
</comment>
<evidence type="ECO:0000256" key="2">
    <source>
        <dbReference type="ARBA" id="ARBA00023128"/>
    </source>
</evidence>
<dbReference type="GO" id="GO:0031966">
    <property type="term" value="C:mitochondrial membrane"/>
    <property type="evidence" value="ECO:0007669"/>
    <property type="project" value="UniProtKB-SubCell"/>
</dbReference>
<reference evidence="5 6" key="1">
    <citation type="submission" date="2016-07" db="EMBL/GenBank/DDBJ databases">
        <title>Draft genome of the white-rot fungus Obba rivulosa 3A-2.</title>
        <authorList>
            <consortium name="DOE Joint Genome Institute"/>
            <person name="Miettinen O."/>
            <person name="Riley R."/>
            <person name="Acob R."/>
            <person name="Barry K."/>
            <person name="Cullen D."/>
            <person name="De Vries R."/>
            <person name="Hainaut M."/>
            <person name="Hatakka A."/>
            <person name="Henrissat B."/>
            <person name="Hilden K."/>
            <person name="Kuo R."/>
            <person name="Labutti K."/>
            <person name="Lipzen A."/>
            <person name="Makela M.R."/>
            <person name="Sandor L."/>
            <person name="Spatafora J.W."/>
            <person name="Grigoriev I.V."/>
            <person name="Hibbett D.S."/>
        </authorList>
    </citation>
    <scope>NUCLEOTIDE SEQUENCE [LARGE SCALE GENOMIC DNA]</scope>
    <source>
        <strain evidence="5 6">3A-2</strain>
    </source>
</reference>
<dbReference type="OrthoDB" id="2094445at2759"/>
<proteinExistence type="predicted"/>
<evidence type="ECO:0000256" key="1">
    <source>
        <dbReference type="ARBA" id="ARBA00004325"/>
    </source>
</evidence>
<dbReference type="Proteomes" id="UP000250043">
    <property type="component" value="Unassembled WGS sequence"/>
</dbReference>
<protein>
    <submittedName>
        <fullName evidence="5">Uncharacterized protein</fullName>
    </submittedName>
</protein>
<accession>A0A8E2DH47</accession>
<sequence length="135" mass="14491">MPDTKRHENEMRKEISRWGKVGEGGGSAQPAGKFRRALADAVDVDSSSDQPFTDMSYVILGRAVKSEYLAIGTILGTVGLSMLATGGSKKEAKPAPSTPLKQVVESAVPINASSKEEEELMNSIKKFIADAEKEH</sequence>
<evidence type="ECO:0000256" key="4">
    <source>
        <dbReference type="SAM" id="MobiDB-lite"/>
    </source>
</evidence>
<keyword evidence="3" id="KW-0472">Membrane</keyword>
<evidence type="ECO:0000313" key="6">
    <source>
        <dbReference type="Proteomes" id="UP000250043"/>
    </source>
</evidence>
<evidence type="ECO:0000256" key="3">
    <source>
        <dbReference type="ARBA" id="ARBA00023136"/>
    </source>
</evidence>
<organism evidence="5 6">
    <name type="scientific">Obba rivulosa</name>
    <dbReference type="NCBI Taxonomy" id="1052685"/>
    <lineage>
        <taxon>Eukaryota</taxon>
        <taxon>Fungi</taxon>
        <taxon>Dikarya</taxon>
        <taxon>Basidiomycota</taxon>
        <taxon>Agaricomycotina</taxon>
        <taxon>Agaricomycetes</taxon>
        <taxon>Polyporales</taxon>
        <taxon>Gelatoporiaceae</taxon>
        <taxon>Obba</taxon>
    </lineage>
</organism>
<keyword evidence="2" id="KW-0496">Mitochondrion</keyword>
<feature type="compositionally biased region" description="Basic and acidic residues" evidence="4">
    <location>
        <begin position="1"/>
        <end position="17"/>
    </location>
</feature>
<feature type="region of interest" description="Disordered" evidence="4">
    <location>
        <begin position="1"/>
        <end position="31"/>
    </location>
</feature>
<gene>
    <name evidence="5" type="ORF">OBBRIDRAFT_805825</name>
</gene>
<dbReference type="AlphaFoldDB" id="A0A8E2DH47"/>